<keyword evidence="3" id="KW-0813">Transport</keyword>
<comment type="caution">
    <text evidence="9">The sequence shown here is derived from an EMBL/GenBank/DDBJ whole genome shotgun (WGS) entry which is preliminary data.</text>
</comment>
<evidence type="ECO:0000256" key="5">
    <source>
        <dbReference type="ARBA" id="ARBA00022692"/>
    </source>
</evidence>
<accession>A0A6L8W3Z7</accession>
<evidence type="ECO:0000256" key="8">
    <source>
        <dbReference type="RuleBase" id="RU363041"/>
    </source>
</evidence>
<feature type="transmembrane region" description="Helical" evidence="8">
    <location>
        <begin position="169"/>
        <end position="191"/>
    </location>
</feature>
<name>A0A6L8W3Z7_9PROT</name>
<evidence type="ECO:0000256" key="1">
    <source>
        <dbReference type="ARBA" id="ARBA00004651"/>
    </source>
</evidence>
<feature type="transmembrane region" description="Helical" evidence="8">
    <location>
        <begin position="101"/>
        <end position="119"/>
    </location>
</feature>
<sequence length="256" mass="27906">MTFILDPIFYFIAVPVVLLIGISKGGFAGSLGLLCVPLLSLVISPIQAAAIVLPILCVMDIFGLIAYRRIADWRNLGYLLPGAIAGILLGYLLFSYLSSDFIKILLGVICVVFTLNHYIRRVPADHVAKASISGGSFWGSIAGFTSFVAHAGGPPLQFYMLPQKLDKTLYVGTSVWFFFAINYVKLIPYGLLGQFSLQNIGTSLILLPLAPLGIWLGVKAHNMISEVLFYRIAYILVLLTGGKLLWDGLTGMNLLF</sequence>
<comment type="similarity">
    <text evidence="2 8">Belongs to the 4-toluene sulfonate uptake permease (TSUP) (TC 2.A.102) family.</text>
</comment>
<dbReference type="PANTHER" id="PTHR30269:SF37">
    <property type="entry name" value="MEMBRANE TRANSPORTER PROTEIN"/>
    <property type="match status" value="1"/>
</dbReference>
<dbReference type="Pfam" id="PF01925">
    <property type="entry name" value="TauE"/>
    <property type="match status" value="1"/>
</dbReference>
<feature type="transmembrane region" description="Helical" evidence="8">
    <location>
        <begin position="46"/>
        <end position="67"/>
    </location>
</feature>
<evidence type="ECO:0000256" key="4">
    <source>
        <dbReference type="ARBA" id="ARBA00022475"/>
    </source>
</evidence>
<dbReference type="RefSeq" id="WP_161313729.1">
    <property type="nucleotide sequence ID" value="NZ_WTUW01000001.1"/>
</dbReference>
<dbReference type="GO" id="GO:0005886">
    <property type="term" value="C:plasma membrane"/>
    <property type="evidence" value="ECO:0007669"/>
    <property type="project" value="UniProtKB-SubCell"/>
</dbReference>
<keyword evidence="5 8" id="KW-0812">Transmembrane</keyword>
<gene>
    <name evidence="9" type="ORF">GQE98_01210</name>
</gene>
<protein>
    <recommendedName>
        <fullName evidence="8">Probable membrane transporter protein</fullName>
    </recommendedName>
</protein>
<organism evidence="9 10">
    <name type="scientific">Sneathiella litorea</name>
    <dbReference type="NCBI Taxonomy" id="2606216"/>
    <lineage>
        <taxon>Bacteria</taxon>
        <taxon>Pseudomonadati</taxon>
        <taxon>Pseudomonadota</taxon>
        <taxon>Alphaproteobacteria</taxon>
        <taxon>Sneathiellales</taxon>
        <taxon>Sneathiellaceae</taxon>
        <taxon>Sneathiella</taxon>
    </lineage>
</organism>
<keyword evidence="10" id="KW-1185">Reference proteome</keyword>
<keyword evidence="7 8" id="KW-0472">Membrane</keyword>
<evidence type="ECO:0000256" key="3">
    <source>
        <dbReference type="ARBA" id="ARBA00022448"/>
    </source>
</evidence>
<proteinExistence type="inferred from homology"/>
<dbReference type="EMBL" id="WTUW01000001">
    <property type="protein sequence ID" value="MZR29242.1"/>
    <property type="molecule type" value="Genomic_DNA"/>
</dbReference>
<feature type="transmembrane region" description="Helical" evidence="8">
    <location>
        <begin position="228"/>
        <end position="246"/>
    </location>
</feature>
<comment type="subcellular location">
    <subcellularLocation>
        <location evidence="1 8">Cell membrane</location>
        <topology evidence="1 8">Multi-pass membrane protein</topology>
    </subcellularLocation>
</comment>
<keyword evidence="6 8" id="KW-1133">Transmembrane helix</keyword>
<reference evidence="9 10" key="1">
    <citation type="submission" date="2019-12" db="EMBL/GenBank/DDBJ databases">
        <title>Snethiella sp. nov. sp. isolated from sea sand.</title>
        <authorList>
            <person name="Kim J."/>
            <person name="Jeong S.E."/>
            <person name="Jung H.S."/>
            <person name="Jeon C.O."/>
        </authorList>
    </citation>
    <scope>NUCLEOTIDE SEQUENCE [LARGE SCALE GENOMIC DNA]</scope>
    <source>
        <strain evidence="9 10">DP05</strain>
    </source>
</reference>
<dbReference type="Proteomes" id="UP000476030">
    <property type="component" value="Unassembled WGS sequence"/>
</dbReference>
<feature type="transmembrane region" description="Helical" evidence="8">
    <location>
        <begin position="197"/>
        <end position="216"/>
    </location>
</feature>
<dbReference type="InterPro" id="IPR052017">
    <property type="entry name" value="TSUP"/>
</dbReference>
<evidence type="ECO:0000256" key="2">
    <source>
        <dbReference type="ARBA" id="ARBA00009142"/>
    </source>
</evidence>
<dbReference type="PANTHER" id="PTHR30269">
    <property type="entry name" value="TRANSMEMBRANE PROTEIN YFCA"/>
    <property type="match status" value="1"/>
</dbReference>
<evidence type="ECO:0000313" key="10">
    <source>
        <dbReference type="Proteomes" id="UP000476030"/>
    </source>
</evidence>
<evidence type="ECO:0000256" key="7">
    <source>
        <dbReference type="ARBA" id="ARBA00023136"/>
    </source>
</evidence>
<dbReference type="InterPro" id="IPR002781">
    <property type="entry name" value="TM_pro_TauE-like"/>
</dbReference>
<evidence type="ECO:0000256" key="6">
    <source>
        <dbReference type="ARBA" id="ARBA00022989"/>
    </source>
</evidence>
<keyword evidence="4 8" id="KW-1003">Cell membrane</keyword>
<evidence type="ECO:0000313" key="9">
    <source>
        <dbReference type="EMBL" id="MZR29242.1"/>
    </source>
</evidence>
<dbReference type="AlphaFoldDB" id="A0A6L8W3Z7"/>
<feature type="transmembrane region" description="Helical" evidence="8">
    <location>
        <begin position="76"/>
        <end position="95"/>
    </location>
</feature>
<feature type="transmembrane region" description="Helical" evidence="8">
    <location>
        <begin position="7"/>
        <end position="40"/>
    </location>
</feature>